<accession>A0ABU0YLE4</accession>
<dbReference type="PANTHER" id="PTHR14859:SF15">
    <property type="entry name" value="ENDONUCLEASE_EXONUCLEASE_PHOSPHATASE DOMAIN-CONTAINING PROTEIN"/>
    <property type="match status" value="1"/>
</dbReference>
<protein>
    <submittedName>
        <fullName evidence="2">Endonuclease/exonuclease/phosphatase family protein</fullName>
    </submittedName>
</protein>
<dbReference type="EMBL" id="JAUYVI010000004">
    <property type="protein sequence ID" value="MDQ7248541.1"/>
    <property type="molecule type" value="Genomic_DNA"/>
</dbReference>
<sequence>MTFTLASYNIQYGTGRDGIYDLARAIDAVCAADIVALQEVERNWKRSGMSDQPAEIAAMLPGHFWVYGAPFDVDAGVRDAQGHVVNRRRQFGMMVLSRWPILSSKLHPLPKADAGPAYNLATGVLETVIAAPGGPFRLYNVHLGHLGAGERLEQITWLRRILRAAPEQGGAWTGRDDDAAHWESDGSPPPMPEAAILLGDFNAEPESAEHIALIGHGNGEAPLYDAWAVPGAGSGDGVTFRADPKQGADTDMRIDYCFLSADLANGLRRVWVDGAAAGSDHQPLWVELDPEGAA</sequence>
<organism evidence="2 3">
    <name type="scientific">Dongia sedimenti</name>
    <dbReference type="NCBI Taxonomy" id="3064282"/>
    <lineage>
        <taxon>Bacteria</taxon>
        <taxon>Pseudomonadati</taxon>
        <taxon>Pseudomonadota</taxon>
        <taxon>Alphaproteobacteria</taxon>
        <taxon>Rhodospirillales</taxon>
        <taxon>Dongiaceae</taxon>
        <taxon>Dongia</taxon>
    </lineage>
</organism>
<dbReference type="SUPFAM" id="SSF56219">
    <property type="entry name" value="DNase I-like"/>
    <property type="match status" value="1"/>
</dbReference>
<keyword evidence="3" id="KW-1185">Reference proteome</keyword>
<dbReference type="Gene3D" id="3.60.10.10">
    <property type="entry name" value="Endonuclease/exonuclease/phosphatase"/>
    <property type="match status" value="1"/>
</dbReference>
<evidence type="ECO:0000313" key="2">
    <source>
        <dbReference type="EMBL" id="MDQ7248541.1"/>
    </source>
</evidence>
<dbReference type="Proteomes" id="UP001230156">
    <property type="component" value="Unassembled WGS sequence"/>
</dbReference>
<keyword evidence="2" id="KW-0540">Nuclease</keyword>
<proteinExistence type="predicted"/>
<evidence type="ECO:0000259" key="1">
    <source>
        <dbReference type="Pfam" id="PF03372"/>
    </source>
</evidence>
<keyword evidence="2" id="KW-0378">Hydrolase</keyword>
<dbReference type="InterPro" id="IPR036691">
    <property type="entry name" value="Endo/exonu/phosph_ase_sf"/>
</dbReference>
<dbReference type="InterPro" id="IPR005135">
    <property type="entry name" value="Endo/exonuclease/phosphatase"/>
</dbReference>
<dbReference type="PANTHER" id="PTHR14859">
    <property type="entry name" value="CALCOFLUOR WHITE HYPERSENSITIVE PROTEIN PRECURSOR"/>
    <property type="match status" value="1"/>
</dbReference>
<comment type="caution">
    <text evidence="2">The sequence shown here is derived from an EMBL/GenBank/DDBJ whole genome shotgun (WGS) entry which is preliminary data.</text>
</comment>
<reference evidence="3" key="1">
    <citation type="submission" date="2023-08" db="EMBL/GenBank/DDBJ databases">
        <title>Rhodospirillaceae gen. nov., a novel taxon isolated from the Yangtze River Yuezi River estuary sludge.</title>
        <authorList>
            <person name="Ruan L."/>
        </authorList>
    </citation>
    <scope>NUCLEOTIDE SEQUENCE [LARGE SCALE GENOMIC DNA]</scope>
    <source>
        <strain evidence="3">R-7</strain>
    </source>
</reference>
<gene>
    <name evidence="2" type="ORF">Q8A70_12725</name>
</gene>
<dbReference type="Pfam" id="PF03372">
    <property type="entry name" value="Exo_endo_phos"/>
    <property type="match status" value="1"/>
</dbReference>
<dbReference type="RefSeq" id="WP_379956020.1">
    <property type="nucleotide sequence ID" value="NZ_JAUYVI010000004.1"/>
</dbReference>
<feature type="domain" description="Endonuclease/exonuclease/phosphatase" evidence="1">
    <location>
        <begin position="6"/>
        <end position="281"/>
    </location>
</feature>
<keyword evidence="2" id="KW-0255">Endonuclease</keyword>
<dbReference type="InterPro" id="IPR051916">
    <property type="entry name" value="GPI-anchor_lipid_remodeler"/>
</dbReference>
<dbReference type="GO" id="GO:0004519">
    <property type="term" value="F:endonuclease activity"/>
    <property type="evidence" value="ECO:0007669"/>
    <property type="project" value="UniProtKB-KW"/>
</dbReference>
<evidence type="ECO:0000313" key="3">
    <source>
        <dbReference type="Proteomes" id="UP001230156"/>
    </source>
</evidence>
<name>A0ABU0YLE4_9PROT</name>